<evidence type="ECO:0000256" key="10">
    <source>
        <dbReference type="ARBA" id="ARBA00023157"/>
    </source>
</evidence>
<evidence type="ECO:0000256" key="5">
    <source>
        <dbReference type="ARBA" id="ARBA00022723"/>
    </source>
</evidence>
<dbReference type="PANTHER" id="PTHR11705">
    <property type="entry name" value="PROTEASE FAMILY M14 CARBOXYPEPTIDASE A,B"/>
    <property type="match status" value="1"/>
</dbReference>
<evidence type="ECO:0000256" key="1">
    <source>
        <dbReference type="ARBA" id="ARBA00001947"/>
    </source>
</evidence>
<dbReference type="Gene3D" id="3.40.630.10">
    <property type="entry name" value="Zn peptidases"/>
    <property type="match status" value="1"/>
</dbReference>
<dbReference type="SUPFAM" id="SSF53187">
    <property type="entry name" value="Zn-dependent exopeptidases"/>
    <property type="match status" value="1"/>
</dbReference>
<feature type="signal peptide" evidence="13">
    <location>
        <begin position="1"/>
        <end position="21"/>
    </location>
</feature>
<keyword evidence="7" id="KW-0378">Hydrolase</keyword>
<gene>
    <name evidence="15" type="primary">HaOG206504</name>
    <name evidence="15" type="ORF">B5X24_HaOG206504</name>
</gene>
<dbReference type="PROSITE" id="PS52035">
    <property type="entry name" value="PEPTIDASE_M14"/>
    <property type="match status" value="1"/>
</dbReference>
<dbReference type="GO" id="GO:0005615">
    <property type="term" value="C:extracellular space"/>
    <property type="evidence" value="ECO:0007669"/>
    <property type="project" value="TreeGrafter"/>
</dbReference>
<keyword evidence="16" id="KW-1185">Reference proteome</keyword>
<dbReference type="PANTHER" id="PTHR11705:SF153">
    <property type="entry name" value="ZINC CARBOXYPEPTIDASE A 1-LIKE PROTEIN"/>
    <property type="match status" value="1"/>
</dbReference>
<keyword evidence="10" id="KW-1015">Disulfide bond</keyword>
<dbReference type="GO" id="GO:0004181">
    <property type="term" value="F:metallocarboxypeptidase activity"/>
    <property type="evidence" value="ECO:0007669"/>
    <property type="project" value="InterPro"/>
</dbReference>
<dbReference type="InterPro" id="IPR036990">
    <property type="entry name" value="M14A-like_propep"/>
</dbReference>
<proteinExistence type="inferred from homology"/>
<dbReference type="AlphaFoldDB" id="A0A2W1BJL8"/>
<dbReference type="SMART" id="SM00631">
    <property type="entry name" value="Zn_pept"/>
    <property type="match status" value="1"/>
</dbReference>
<keyword evidence="9" id="KW-0482">Metalloprotease</keyword>
<dbReference type="PRINTS" id="PR00765">
    <property type="entry name" value="CRBOXYPTASEA"/>
</dbReference>
<dbReference type="CDD" id="cd03860">
    <property type="entry name" value="M14_CP_A-B_like"/>
    <property type="match status" value="1"/>
</dbReference>
<dbReference type="InterPro" id="IPR000834">
    <property type="entry name" value="Peptidase_M14"/>
</dbReference>
<accession>A0A2W1BJL8</accession>
<dbReference type="Proteomes" id="UP000249218">
    <property type="component" value="Unassembled WGS sequence"/>
</dbReference>
<dbReference type="GO" id="GO:0008270">
    <property type="term" value="F:zinc ion binding"/>
    <property type="evidence" value="ECO:0007669"/>
    <property type="project" value="InterPro"/>
</dbReference>
<evidence type="ECO:0000256" key="9">
    <source>
        <dbReference type="ARBA" id="ARBA00023049"/>
    </source>
</evidence>
<keyword evidence="12" id="KW-1133">Transmembrane helix</keyword>
<evidence type="ECO:0000256" key="13">
    <source>
        <dbReference type="SAM" id="SignalP"/>
    </source>
</evidence>
<evidence type="ECO:0000256" key="4">
    <source>
        <dbReference type="ARBA" id="ARBA00022670"/>
    </source>
</evidence>
<keyword evidence="12" id="KW-0472">Membrane</keyword>
<keyword evidence="5" id="KW-0479">Metal-binding</keyword>
<feature type="transmembrane region" description="Helical" evidence="12">
    <location>
        <begin position="430"/>
        <end position="449"/>
    </location>
</feature>
<dbReference type="Pfam" id="PF00246">
    <property type="entry name" value="Peptidase_M14"/>
    <property type="match status" value="1"/>
</dbReference>
<dbReference type="SUPFAM" id="SSF54897">
    <property type="entry name" value="Protease propeptides/inhibitors"/>
    <property type="match status" value="1"/>
</dbReference>
<feature type="chain" id="PRO_5016146418" description="Peptidase M14 domain-containing protein" evidence="13">
    <location>
        <begin position="22"/>
        <end position="450"/>
    </location>
</feature>
<dbReference type="EMBL" id="KZ150003">
    <property type="protein sequence ID" value="PZC75272.1"/>
    <property type="molecule type" value="Genomic_DNA"/>
</dbReference>
<organism evidence="15 16">
    <name type="scientific">Helicoverpa armigera</name>
    <name type="common">Cotton bollworm</name>
    <name type="synonym">Heliothis armigera</name>
    <dbReference type="NCBI Taxonomy" id="29058"/>
    <lineage>
        <taxon>Eukaryota</taxon>
        <taxon>Metazoa</taxon>
        <taxon>Ecdysozoa</taxon>
        <taxon>Arthropoda</taxon>
        <taxon>Hexapoda</taxon>
        <taxon>Insecta</taxon>
        <taxon>Pterygota</taxon>
        <taxon>Neoptera</taxon>
        <taxon>Endopterygota</taxon>
        <taxon>Lepidoptera</taxon>
        <taxon>Glossata</taxon>
        <taxon>Ditrysia</taxon>
        <taxon>Noctuoidea</taxon>
        <taxon>Noctuidae</taxon>
        <taxon>Heliothinae</taxon>
        <taxon>Helicoverpa</taxon>
    </lineage>
</organism>
<dbReference type="GO" id="GO:0006508">
    <property type="term" value="P:proteolysis"/>
    <property type="evidence" value="ECO:0007669"/>
    <property type="project" value="UniProtKB-KW"/>
</dbReference>
<keyword evidence="3" id="KW-0121">Carboxypeptidase</keyword>
<evidence type="ECO:0000256" key="7">
    <source>
        <dbReference type="ARBA" id="ARBA00022801"/>
    </source>
</evidence>
<evidence type="ECO:0000256" key="3">
    <source>
        <dbReference type="ARBA" id="ARBA00022645"/>
    </source>
</evidence>
<evidence type="ECO:0000313" key="16">
    <source>
        <dbReference type="Proteomes" id="UP000249218"/>
    </source>
</evidence>
<evidence type="ECO:0000313" key="15">
    <source>
        <dbReference type="EMBL" id="PZC75272.1"/>
    </source>
</evidence>
<evidence type="ECO:0000256" key="11">
    <source>
        <dbReference type="PROSITE-ProRule" id="PRU01379"/>
    </source>
</evidence>
<evidence type="ECO:0000259" key="14">
    <source>
        <dbReference type="PROSITE" id="PS52035"/>
    </source>
</evidence>
<dbReference type="Gene3D" id="3.30.70.340">
    <property type="entry name" value="Metallocarboxypeptidase-like"/>
    <property type="match status" value="1"/>
</dbReference>
<protein>
    <recommendedName>
        <fullName evidence="14">Peptidase M14 domain-containing protein</fullName>
    </recommendedName>
</protein>
<evidence type="ECO:0000256" key="6">
    <source>
        <dbReference type="ARBA" id="ARBA00022729"/>
    </source>
</evidence>
<name>A0A2W1BJL8_HELAM</name>
<comment type="similarity">
    <text evidence="2 11">Belongs to the peptidase M14 family.</text>
</comment>
<reference evidence="15 16" key="1">
    <citation type="journal article" date="2017" name="BMC Biol.">
        <title>Genomic innovations, transcriptional plasticity and gene loss underlying the evolution and divergence of two highly polyphagous and invasive Helicoverpa pest species.</title>
        <authorList>
            <person name="Pearce S.L."/>
            <person name="Clarke D.F."/>
            <person name="East P.D."/>
            <person name="Elfekih S."/>
            <person name="Gordon K.H."/>
            <person name="Jermiin L.S."/>
            <person name="McGaughran A."/>
            <person name="Oakeshott J.G."/>
            <person name="Papanikolaou A."/>
            <person name="Perera O.P."/>
            <person name="Rane R.V."/>
            <person name="Richards S."/>
            <person name="Tay W.T."/>
            <person name="Walsh T.K."/>
            <person name="Anderson A."/>
            <person name="Anderson C.J."/>
            <person name="Asgari S."/>
            <person name="Board P.G."/>
            <person name="Bretschneider A."/>
            <person name="Campbell P.M."/>
            <person name="Chertemps T."/>
            <person name="Christeller J.T."/>
            <person name="Coppin C.W."/>
            <person name="Downes S.J."/>
            <person name="Duan G."/>
            <person name="Farnsworth C.A."/>
            <person name="Good R.T."/>
            <person name="Han L.B."/>
            <person name="Han Y.C."/>
            <person name="Hatje K."/>
            <person name="Horne I."/>
            <person name="Huang Y.P."/>
            <person name="Hughes D.S."/>
            <person name="Jacquin-Joly E."/>
            <person name="James W."/>
            <person name="Jhangiani S."/>
            <person name="Kollmar M."/>
            <person name="Kuwar S.S."/>
            <person name="Li S."/>
            <person name="Liu N.Y."/>
            <person name="Maibeche M.T."/>
            <person name="Miller J.R."/>
            <person name="Montagne N."/>
            <person name="Perry T."/>
            <person name="Qu J."/>
            <person name="Song S.V."/>
            <person name="Sutton G.G."/>
            <person name="Vogel H."/>
            <person name="Walenz B.P."/>
            <person name="Xu W."/>
            <person name="Zhang H.J."/>
            <person name="Zou Z."/>
            <person name="Batterham P."/>
            <person name="Edwards O.R."/>
            <person name="Feyereisen R."/>
            <person name="Gibbs R.A."/>
            <person name="Heckel D.G."/>
            <person name="McGrath A."/>
            <person name="Robin C."/>
            <person name="Scherer S.E."/>
            <person name="Worley K.C."/>
            <person name="Wu Y.D."/>
        </authorList>
    </citation>
    <scope>NUCLEOTIDE SEQUENCE [LARGE SCALE GENOMIC DNA]</scope>
    <source>
        <strain evidence="15">Harm_GR_Male_#8</strain>
        <tissue evidence="15">Whole organism</tissue>
    </source>
</reference>
<keyword evidence="6 13" id="KW-0732">Signal</keyword>
<dbReference type="OrthoDB" id="3626597at2759"/>
<sequence length="450" mass="52904">MNAKILGMIAILMYNVRICQSKNYSNFTLYSTTPTEADHLKFLQNLDKQKYIDMVFWKKPYKLYEDVQFIVSPADKDMFLERANHFKLKTEVMLPDVERAFKDQEVRKYLRLKTETFTWDYYHTLEDIYQWLADIAVKYPHIVELQSIGKSAEGREIYAMCIRKRGNKYKVIVESGIHGNEWIAVEFVTYLLDQLVVQNDTKHWRMHELGKKYDWYIIPIINPDGYVYSQTVDRLWRRNRRVTNTGIGVDLNRNFDYNFGKYGTSHDPKDDYFCGSHPFSEPETRVLADFITDKKHNLRFYFSFHAYGQKVIIPFADRIKHIENYGEMENFGKQAILKIYKMFGTKYSVGTTYDTLGLRISGNSASWVKKTHGVRYVFTFLLRDNGTYGYALPPAQILPTCEESIAGLTELMIAKPRRVRLNLFNRAQTLRGTVLSLFCTVNFILLLLLK</sequence>
<dbReference type="Pfam" id="PF02244">
    <property type="entry name" value="Propep_M14"/>
    <property type="match status" value="1"/>
</dbReference>
<keyword evidence="4" id="KW-0645">Protease</keyword>
<evidence type="ECO:0000256" key="2">
    <source>
        <dbReference type="ARBA" id="ARBA00005988"/>
    </source>
</evidence>
<comment type="cofactor">
    <cofactor evidence="1">
        <name>Zn(2+)</name>
        <dbReference type="ChEBI" id="CHEBI:29105"/>
    </cofactor>
</comment>
<keyword evidence="12" id="KW-0812">Transmembrane</keyword>
<dbReference type="FunFam" id="3.40.630.10:FF:000084">
    <property type="entry name" value="Carboxypeptidase B2"/>
    <property type="match status" value="1"/>
</dbReference>
<feature type="domain" description="Peptidase M14" evidence="14">
    <location>
        <begin position="121"/>
        <end position="415"/>
    </location>
</feature>
<dbReference type="InterPro" id="IPR003146">
    <property type="entry name" value="M14A_act_pep"/>
</dbReference>
<comment type="caution">
    <text evidence="11">Lacks conserved residue(s) required for the propagation of feature annotation.</text>
</comment>
<keyword evidence="8" id="KW-0862">Zinc</keyword>
<evidence type="ECO:0000256" key="8">
    <source>
        <dbReference type="ARBA" id="ARBA00022833"/>
    </source>
</evidence>
<evidence type="ECO:0000256" key="12">
    <source>
        <dbReference type="SAM" id="Phobius"/>
    </source>
</evidence>